<evidence type="ECO:0000313" key="8">
    <source>
        <dbReference type="EMBL" id="MBK1643709.1"/>
    </source>
</evidence>
<name>A0A9X0WFE4_9GAMM</name>
<protein>
    <recommendedName>
        <fullName evidence="1">non-specific serine/threonine protein kinase</fullName>
        <ecNumber evidence="1">2.7.11.1</ecNumber>
    </recommendedName>
</protein>
<keyword evidence="4" id="KW-0677">Repeat</keyword>
<keyword evidence="6" id="KW-0378">Hydrolase</keyword>
<keyword evidence="3" id="KW-0808">Transferase</keyword>
<dbReference type="InterPro" id="IPR051347">
    <property type="entry name" value="Circadian_clock_KaiC-rel"/>
</dbReference>
<sequence>MIESTTDASSAAASGISKCPTGIFGFDEITGGGLPRGRPTLLAGAAGCGKTLLSMEFIVRGARDFGEHGVFMSFEESEQELITNVRSLGFDLATLVTTQRVALDAVRIERSEIEETGDYDLEGLFIRLGSAIDAVGARRVALDGVDALFASLPSEAILRGELRRLFRWLKAREVTAIITGERGGGTLTRHGLEEYVSDCVIFLDHRISNQVATRRLRIIKYRGSRHGTNEYPILIDAQGFGVLPISSAGLDHRVSRDCLSTGIDGLDALLGRRGYYKGSSVLVSGTAGAGKSSLAAAFADSVCHRGGRCLYWSSEESPDQIARNMASIGFDLEQHFTSGRLYCHAVRPTLYGLEDHLARLHRIVGALKPDAVILDPISSFTAVGNLAEVRIMLTRVIDFLKSAGITAFFTGLTQGSEPVHLERTEECVSSLIDTWLLLRMTDVAGTRKRLLHILKSRGMAHSHQVHQLLLDDCGVSVVAAASNPGEPR</sequence>
<dbReference type="InterPro" id="IPR010624">
    <property type="entry name" value="KaiC_dom"/>
</dbReference>
<dbReference type="PANTHER" id="PTHR42926:SF1">
    <property type="entry name" value="CIRCADIAN CLOCK OSCILLATOR PROTEIN KAIC 1"/>
    <property type="match status" value="1"/>
</dbReference>
<evidence type="ECO:0000256" key="5">
    <source>
        <dbReference type="ARBA" id="ARBA00022777"/>
    </source>
</evidence>
<keyword evidence="9" id="KW-1185">Reference proteome</keyword>
<reference evidence="8 9" key="1">
    <citation type="journal article" date="2020" name="Microorganisms">
        <title>Osmotic Adaptation and Compatible Solute Biosynthesis of Phototrophic Bacteria as Revealed from Genome Analyses.</title>
        <authorList>
            <person name="Imhoff J.F."/>
            <person name="Rahn T."/>
            <person name="Kunzel S."/>
            <person name="Keller A."/>
            <person name="Neulinger S.C."/>
        </authorList>
    </citation>
    <scope>NUCLEOTIDE SEQUENCE [LARGE SCALE GENOMIC DNA]</scope>
    <source>
        <strain evidence="8 9">DSM 21303</strain>
    </source>
</reference>
<comment type="caution">
    <text evidence="8">The sequence shown here is derived from an EMBL/GenBank/DDBJ whole genome shotgun (WGS) entry which is preliminary data.</text>
</comment>
<feature type="domain" description="KaiC" evidence="7">
    <location>
        <begin position="17"/>
        <end position="256"/>
    </location>
</feature>
<evidence type="ECO:0000256" key="4">
    <source>
        <dbReference type="ARBA" id="ARBA00022737"/>
    </source>
</evidence>
<proteinExistence type="predicted"/>
<organism evidence="8 9">
    <name type="scientific">Thiocapsa imhoffii</name>
    <dbReference type="NCBI Taxonomy" id="382777"/>
    <lineage>
        <taxon>Bacteria</taxon>
        <taxon>Pseudomonadati</taxon>
        <taxon>Pseudomonadota</taxon>
        <taxon>Gammaproteobacteria</taxon>
        <taxon>Chromatiales</taxon>
        <taxon>Chromatiaceae</taxon>
        <taxon>Thiocapsa</taxon>
    </lineage>
</organism>
<dbReference type="InterPro" id="IPR014774">
    <property type="entry name" value="KaiC-like_dom"/>
</dbReference>
<dbReference type="InterPro" id="IPR030665">
    <property type="entry name" value="KaiC"/>
</dbReference>
<keyword evidence="2" id="KW-0597">Phosphoprotein</keyword>
<keyword evidence="5" id="KW-0418">Kinase</keyword>
<evidence type="ECO:0000256" key="2">
    <source>
        <dbReference type="ARBA" id="ARBA00022553"/>
    </source>
</evidence>
<feature type="domain" description="KaiC" evidence="7">
    <location>
        <begin position="257"/>
        <end position="488"/>
    </location>
</feature>
<evidence type="ECO:0000256" key="1">
    <source>
        <dbReference type="ARBA" id="ARBA00012513"/>
    </source>
</evidence>
<dbReference type="Gene3D" id="3.40.50.300">
    <property type="entry name" value="P-loop containing nucleotide triphosphate hydrolases"/>
    <property type="match status" value="2"/>
</dbReference>
<dbReference type="GO" id="GO:0016787">
    <property type="term" value="F:hydrolase activity"/>
    <property type="evidence" value="ECO:0007669"/>
    <property type="project" value="UniProtKB-KW"/>
</dbReference>
<dbReference type="NCBIfam" id="NF006799">
    <property type="entry name" value="PRK09302.1"/>
    <property type="match status" value="1"/>
</dbReference>
<accession>A0A9X0WFE4</accession>
<dbReference type="EMBL" id="NRSD01000002">
    <property type="protein sequence ID" value="MBK1643709.1"/>
    <property type="molecule type" value="Genomic_DNA"/>
</dbReference>
<evidence type="ECO:0000256" key="3">
    <source>
        <dbReference type="ARBA" id="ARBA00022679"/>
    </source>
</evidence>
<dbReference type="Pfam" id="PF06745">
    <property type="entry name" value="ATPase"/>
    <property type="match status" value="2"/>
</dbReference>
<gene>
    <name evidence="8" type="ORF">CKO25_03340</name>
</gene>
<dbReference type="PROSITE" id="PS51146">
    <property type="entry name" value="KAIC"/>
    <property type="match status" value="2"/>
</dbReference>
<evidence type="ECO:0000259" key="7">
    <source>
        <dbReference type="PROSITE" id="PS51146"/>
    </source>
</evidence>
<dbReference type="GO" id="GO:0004674">
    <property type="term" value="F:protein serine/threonine kinase activity"/>
    <property type="evidence" value="ECO:0007669"/>
    <property type="project" value="UniProtKB-EC"/>
</dbReference>
<dbReference type="AlphaFoldDB" id="A0A9X0WFE4"/>
<dbReference type="Proteomes" id="UP001138802">
    <property type="component" value="Unassembled WGS sequence"/>
</dbReference>
<evidence type="ECO:0000313" key="9">
    <source>
        <dbReference type="Proteomes" id="UP001138802"/>
    </source>
</evidence>
<evidence type="ECO:0000256" key="6">
    <source>
        <dbReference type="ARBA" id="ARBA00022801"/>
    </source>
</evidence>
<dbReference type="PANTHER" id="PTHR42926">
    <property type="match status" value="1"/>
</dbReference>
<dbReference type="InterPro" id="IPR027417">
    <property type="entry name" value="P-loop_NTPase"/>
</dbReference>
<dbReference type="PRINTS" id="PR01874">
    <property type="entry name" value="DNAREPAIRADA"/>
</dbReference>
<dbReference type="GO" id="GO:0005524">
    <property type="term" value="F:ATP binding"/>
    <property type="evidence" value="ECO:0007669"/>
    <property type="project" value="InterPro"/>
</dbReference>
<dbReference type="PIRSF" id="PIRSF039117">
    <property type="entry name" value="KaiC"/>
    <property type="match status" value="1"/>
</dbReference>
<dbReference type="SUPFAM" id="SSF52540">
    <property type="entry name" value="P-loop containing nucleoside triphosphate hydrolases"/>
    <property type="match status" value="2"/>
</dbReference>
<dbReference type="EC" id="2.7.11.1" evidence="1"/>
<dbReference type="RefSeq" id="WP_200386509.1">
    <property type="nucleotide sequence ID" value="NZ_NRSD01000002.1"/>
</dbReference>